<keyword evidence="3" id="KW-1185">Reference proteome</keyword>
<reference evidence="2 3" key="1">
    <citation type="submission" date="2023-01" db="EMBL/GenBank/DDBJ databases">
        <title>Cultivation and genomic characterization of new, ubiquitous marine nitrite-oxidizing bacteria from the Nitrospirales.</title>
        <authorList>
            <person name="Mueller A.J."/>
            <person name="Daebeler A."/>
            <person name="Herbold C.W."/>
            <person name="Kirkegaard R.H."/>
            <person name="Daims H."/>
        </authorList>
    </citation>
    <scope>NUCLEOTIDE SEQUENCE [LARGE SCALE GENOMIC DNA]</scope>
    <source>
        <strain evidence="2 3">VA</strain>
    </source>
</reference>
<dbReference type="Pfam" id="PF07963">
    <property type="entry name" value="N_methyl"/>
    <property type="match status" value="1"/>
</dbReference>
<dbReference type="Proteomes" id="UP001302719">
    <property type="component" value="Chromosome"/>
</dbReference>
<protein>
    <submittedName>
        <fullName evidence="2">Prepilin-type N-terminal cleavage/methylation domain-containing protein</fullName>
    </submittedName>
</protein>
<dbReference type="EMBL" id="CP116967">
    <property type="protein sequence ID" value="WNM58671.1"/>
    <property type="molecule type" value="Genomic_DNA"/>
</dbReference>
<keyword evidence="1" id="KW-1133">Transmembrane helix</keyword>
<organism evidence="2 3">
    <name type="scientific">Candidatus Nitrospira allomarina</name>
    <dbReference type="NCBI Taxonomy" id="3020900"/>
    <lineage>
        <taxon>Bacteria</taxon>
        <taxon>Pseudomonadati</taxon>
        <taxon>Nitrospirota</taxon>
        <taxon>Nitrospiria</taxon>
        <taxon>Nitrospirales</taxon>
        <taxon>Nitrospiraceae</taxon>
        <taxon>Nitrospira</taxon>
    </lineage>
</organism>
<sequence>MMHERYRLTSCLRDQRGFSLLEVLMALVVVFLALLGFAGYSVVAHTGMTASEKMTRAVTLAQEKLEDVRRDGVPSSLTGTWINREPYGSISGASHHQRTLTIQPHFPISGLHTVKVEVRWDHDAHTTTLTTYLTK</sequence>
<feature type="transmembrane region" description="Helical" evidence="1">
    <location>
        <begin position="20"/>
        <end position="43"/>
    </location>
</feature>
<dbReference type="RefSeq" id="WP_312644804.1">
    <property type="nucleotide sequence ID" value="NZ_CP116967.1"/>
</dbReference>
<keyword evidence="1" id="KW-0812">Transmembrane</keyword>
<dbReference type="KEGG" id="nall:PP769_02565"/>
<dbReference type="InterPro" id="IPR012902">
    <property type="entry name" value="N_methyl_site"/>
</dbReference>
<accession>A0AA96GBS5</accession>
<evidence type="ECO:0000313" key="2">
    <source>
        <dbReference type="EMBL" id="WNM58671.1"/>
    </source>
</evidence>
<dbReference type="NCBIfam" id="TIGR02532">
    <property type="entry name" value="IV_pilin_GFxxxE"/>
    <property type="match status" value="1"/>
</dbReference>
<dbReference type="AlphaFoldDB" id="A0AA96GBS5"/>
<name>A0AA96GBS5_9BACT</name>
<evidence type="ECO:0000313" key="3">
    <source>
        <dbReference type="Proteomes" id="UP001302719"/>
    </source>
</evidence>
<keyword evidence="1" id="KW-0472">Membrane</keyword>
<gene>
    <name evidence="2" type="ORF">PP769_02565</name>
</gene>
<proteinExistence type="predicted"/>
<evidence type="ECO:0000256" key="1">
    <source>
        <dbReference type="SAM" id="Phobius"/>
    </source>
</evidence>